<dbReference type="EMBL" id="BRPK01000010">
    <property type="protein sequence ID" value="GLB41582.1"/>
    <property type="molecule type" value="Genomic_DNA"/>
</dbReference>
<comment type="caution">
    <text evidence="1">The sequence shown here is derived from an EMBL/GenBank/DDBJ whole genome shotgun (WGS) entry which is preliminary data.</text>
</comment>
<gene>
    <name evidence="1" type="ORF">LshimejAT787_1001820</name>
</gene>
<evidence type="ECO:0000313" key="1">
    <source>
        <dbReference type="EMBL" id="GLB41582.1"/>
    </source>
</evidence>
<sequence length="89" mass="10135">MEGLIRLRSACYDVQTCVLKQRARLRHACRATLTTPAGVRIDPPVSKMASGMKLYHTNAGFFLSMLGEHSEQLQMSAMDPFRRHFLPVW</sequence>
<protein>
    <submittedName>
        <fullName evidence="1">Uncharacterized protein</fullName>
    </submittedName>
</protein>
<accession>A0A9P3PUK0</accession>
<reference evidence="1" key="1">
    <citation type="submission" date="2022-07" db="EMBL/GenBank/DDBJ databases">
        <title>The genome of Lyophyllum shimeji provides insight into the initial evolution of ectomycorrhizal fungal genome.</title>
        <authorList>
            <person name="Kobayashi Y."/>
            <person name="Shibata T."/>
            <person name="Hirakawa H."/>
            <person name="Shigenobu S."/>
            <person name="Nishiyama T."/>
            <person name="Yamada A."/>
            <person name="Hasebe M."/>
            <person name="Kawaguchi M."/>
        </authorList>
    </citation>
    <scope>NUCLEOTIDE SEQUENCE</scope>
    <source>
        <strain evidence="1">AT787</strain>
    </source>
</reference>
<keyword evidence="2" id="KW-1185">Reference proteome</keyword>
<dbReference type="Proteomes" id="UP001063166">
    <property type="component" value="Unassembled WGS sequence"/>
</dbReference>
<evidence type="ECO:0000313" key="2">
    <source>
        <dbReference type="Proteomes" id="UP001063166"/>
    </source>
</evidence>
<name>A0A9P3PUK0_LYOSH</name>
<organism evidence="1 2">
    <name type="scientific">Lyophyllum shimeji</name>
    <name type="common">Hon-shimeji</name>
    <name type="synonym">Tricholoma shimeji</name>
    <dbReference type="NCBI Taxonomy" id="47721"/>
    <lineage>
        <taxon>Eukaryota</taxon>
        <taxon>Fungi</taxon>
        <taxon>Dikarya</taxon>
        <taxon>Basidiomycota</taxon>
        <taxon>Agaricomycotina</taxon>
        <taxon>Agaricomycetes</taxon>
        <taxon>Agaricomycetidae</taxon>
        <taxon>Agaricales</taxon>
        <taxon>Tricholomatineae</taxon>
        <taxon>Lyophyllaceae</taxon>
        <taxon>Lyophyllum</taxon>
    </lineage>
</organism>
<proteinExistence type="predicted"/>
<dbReference type="AlphaFoldDB" id="A0A9P3PUK0"/>